<dbReference type="AlphaFoldDB" id="A0AAV2SGX4"/>
<reference evidence="1 2" key="1">
    <citation type="submission" date="2024-05" db="EMBL/GenBank/DDBJ databases">
        <authorList>
            <person name="Wallberg A."/>
        </authorList>
    </citation>
    <scope>NUCLEOTIDE SEQUENCE [LARGE SCALE GENOMIC DNA]</scope>
</reference>
<protein>
    <submittedName>
        <fullName evidence="1">Uncharacterized protein</fullName>
    </submittedName>
</protein>
<sequence>MSAAVRRQTVYMMAPILSVESMRQLIISFTYNIPLCIGLLKPKTILILGLSIIKATLKLCPEKLEVEFSDENILQVGKMPYGGEKAAFDQQVVVVVAAAVASSASVTTSHQLVLLEVQQTVFGMYDYGKLGNLAHYGQNTPPQYNLSLVTPPTALFWGENDYLADPQDVAKLIDELPNLVLNHDVEWPEFNHLDFIWARHAKELVYDYVLDFLAKYQ</sequence>
<dbReference type="EMBL" id="CAXKWB010066171">
    <property type="protein sequence ID" value="CAL4189604.1"/>
    <property type="molecule type" value="Genomic_DNA"/>
</dbReference>
<keyword evidence="2" id="KW-1185">Reference proteome</keyword>
<dbReference type="SUPFAM" id="SSF53474">
    <property type="entry name" value="alpha/beta-Hydrolases"/>
    <property type="match status" value="1"/>
</dbReference>
<name>A0AAV2SGX4_MEGNR</name>
<gene>
    <name evidence="1" type="ORF">MNOR_LOCUS36406</name>
</gene>
<accession>A0AAV2SGX4</accession>
<feature type="non-terminal residue" evidence="1">
    <location>
        <position position="217"/>
    </location>
</feature>
<dbReference type="Gene3D" id="3.40.50.1820">
    <property type="entry name" value="alpha/beta hydrolase"/>
    <property type="match status" value="1"/>
</dbReference>
<comment type="caution">
    <text evidence="1">The sequence shown here is derived from an EMBL/GenBank/DDBJ whole genome shotgun (WGS) entry which is preliminary data.</text>
</comment>
<evidence type="ECO:0000313" key="2">
    <source>
        <dbReference type="Proteomes" id="UP001497623"/>
    </source>
</evidence>
<dbReference type="PANTHER" id="PTHR11005">
    <property type="entry name" value="LYSOSOMAL ACID LIPASE-RELATED"/>
    <property type="match status" value="1"/>
</dbReference>
<organism evidence="1 2">
    <name type="scientific">Meganyctiphanes norvegica</name>
    <name type="common">Northern krill</name>
    <name type="synonym">Thysanopoda norvegica</name>
    <dbReference type="NCBI Taxonomy" id="48144"/>
    <lineage>
        <taxon>Eukaryota</taxon>
        <taxon>Metazoa</taxon>
        <taxon>Ecdysozoa</taxon>
        <taxon>Arthropoda</taxon>
        <taxon>Crustacea</taxon>
        <taxon>Multicrustacea</taxon>
        <taxon>Malacostraca</taxon>
        <taxon>Eumalacostraca</taxon>
        <taxon>Eucarida</taxon>
        <taxon>Euphausiacea</taxon>
        <taxon>Euphausiidae</taxon>
        <taxon>Meganyctiphanes</taxon>
    </lineage>
</organism>
<proteinExistence type="predicted"/>
<dbReference type="InterPro" id="IPR029058">
    <property type="entry name" value="AB_hydrolase_fold"/>
</dbReference>
<evidence type="ECO:0000313" key="1">
    <source>
        <dbReference type="EMBL" id="CAL4189604.1"/>
    </source>
</evidence>
<dbReference type="Proteomes" id="UP001497623">
    <property type="component" value="Unassembled WGS sequence"/>
</dbReference>